<dbReference type="EMBL" id="JBHLUU010000107">
    <property type="protein sequence ID" value="MFC0476608.1"/>
    <property type="molecule type" value="Genomic_DNA"/>
</dbReference>
<accession>A0ABV6KXK4</accession>
<feature type="region of interest" description="Disordered" evidence="1">
    <location>
        <begin position="1"/>
        <end position="41"/>
    </location>
</feature>
<gene>
    <name evidence="2" type="ORF">ACFFHF_15480</name>
</gene>
<name>A0ABV6KXK4_9BACI</name>
<protein>
    <submittedName>
        <fullName evidence="2">Uncharacterized protein</fullName>
    </submittedName>
</protein>
<organism evidence="2 3">
    <name type="scientific">Robertmurraya beringensis</name>
    <dbReference type="NCBI Taxonomy" id="641660"/>
    <lineage>
        <taxon>Bacteria</taxon>
        <taxon>Bacillati</taxon>
        <taxon>Bacillota</taxon>
        <taxon>Bacilli</taxon>
        <taxon>Bacillales</taxon>
        <taxon>Bacillaceae</taxon>
        <taxon>Robertmurraya</taxon>
    </lineage>
</organism>
<feature type="compositionally biased region" description="Basic and acidic residues" evidence="1">
    <location>
        <begin position="20"/>
        <end position="41"/>
    </location>
</feature>
<evidence type="ECO:0000256" key="1">
    <source>
        <dbReference type="SAM" id="MobiDB-lite"/>
    </source>
</evidence>
<sequence>MTNRNDNRERKNKYPNNKQQDTEFSKEKDIRSEITKKDLNK</sequence>
<comment type="caution">
    <text evidence="2">The sequence shown here is derived from an EMBL/GenBank/DDBJ whole genome shotgun (WGS) entry which is preliminary data.</text>
</comment>
<evidence type="ECO:0000313" key="3">
    <source>
        <dbReference type="Proteomes" id="UP001589738"/>
    </source>
</evidence>
<proteinExistence type="predicted"/>
<keyword evidence="3" id="KW-1185">Reference proteome</keyword>
<dbReference type="Proteomes" id="UP001589738">
    <property type="component" value="Unassembled WGS sequence"/>
</dbReference>
<dbReference type="RefSeq" id="WP_340903577.1">
    <property type="nucleotide sequence ID" value="NZ_JBHLUU010000107.1"/>
</dbReference>
<evidence type="ECO:0000313" key="2">
    <source>
        <dbReference type="EMBL" id="MFC0476608.1"/>
    </source>
</evidence>
<reference evidence="2 3" key="1">
    <citation type="submission" date="2024-09" db="EMBL/GenBank/DDBJ databases">
        <authorList>
            <person name="Sun Q."/>
            <person name="Mori K."/>
        </authorList>
    </citation>
    <scope>NUCLEOTIDE SEQUENCE [LARGE SCALE GENOMIC DNA]</scope>
    <source>
        <strain evidence="2 3">CGMCC 1.9126</strain>
    </source>
</reference>